<dbReference type="Gene3D" id="6.10.140.530">
    <property type="match status" value="2"/>
</dbReference>
<feature type="domain" description="Helicase ATP-binding" evidence="2">
    <location>
        <begin position="21"/>
        <end position="203"/>
    </location>
</feature>
<dbReference type="InterPro" id="IPR014001">
    <property type="entry name" value="Helicase_ATP-bd"/>
</dbReference>
<dbReference type="SMART" id="SM00487">
    <property type="entry name" value="DEXDc"/>
    <property type="match status" value="1"/>
</dbReference>
<dbReference type="InterPro" id="IPR050742">
    <property type="entry name" value="Helicase_Restrict-Modif_Enz"/>
</dbReference>
<dbReference type="Pfam" id="PF04851">
    <property type="entry name" value="ResIII"/>
    <property type="match status" value="1"/>
</dbReference>
<feature type="region of interest" description="Disordered" evidence="1">
    <location>
        <begin position="779"/>
        <end position="812"/>
    </location>
</feature>
<keyword evidence="5" id="KW-1185">Reference proteome</keyword>
<dbReference type="EMBL" id="CP134213">
    <property type="protein sequence ID" value="WND23576.1"/>
    <property type="molecule type" value="Genomic_DNA"/>
</dbReference>
<dbReference type="PROSITE" id="PS51194">
    <property type="entry name" value="HELICASE_CTER"/>
    <property type="match status" value="1"/>
</dbReference>
<dbReference type="CDD" id="cd18785">
    <property type="entry name" value="SF2_C"/>
    <property type="match status" value="1"/>
</dbReference>
<evidence type="ECO:0000259" key="3">
    <source>
        <dbReference type="PROSITE" id="PS51194"/>
    </source>
</evidence>
<dbReference type="InterPro" id="IPR001650">
    <property type="entry name" value="Helicase_C-like"/>
</dbReference>
<dbReference type="Pfam" id="PF00271">
    <property type="entry name" value="Helicase_C"/>
    <property type="match status" value="1"/>
</dbReference>
<evidence type="ECO:0000259" key="2">
    <source>
        <dbReference type="PROSITE" id="PS51192"/>
    </source>
</evidence>
<proteinExistence type="predicted"/>
<name>A0ABY9UMZ2_STRVL</name>
<dbReference type="SUPFAM" id="SSF52540">
    <property type="entry name" value="P-loop containing nucleoside triphosphate hydrolases"/>
    <property type="match status" value="1"/>
</dbReference>
<dbReference type="PROSITE" id="PS51192">
    <property type="entry name" value="HELICASE_ATP_BIND_1"/>
    <property type="match status" value="1"/>
</dbReference>
<dbReference type="InterPro" id="IPR005114">
    <property type="entry name" value="Helicase_assoc"/>
</dbReference>
<dbReference type="Proteomes" id="UP001249394">
    <property type="component" value="Chromosome"/>
</dbReference>
<organism evidence="4 5">
    <name type="scientific">Streptomyces violaceus</name>
    <name type="common">Streptomyces venezuelae</name>
    <dbReference type="NCBI Taxonomy" id="1936"/>
    <lineage>
        <taxon>Bacteria</taxon>
        <taxon>Bacillati</taxon>
        <taxon>Actinomycetota</taxon>
        <taxon>Actinomycetes</taxon>
        <taxon>Kitasatosporales</taxon>
        <taxon>Streptomycetaceae</taxon>
        <taxon>Streptomyces</taxon>
    </lineage>
</organism>
<evidence type="ECO:0000256" key="1">
    <source>
        <dbReference type="SAM" id="MobiDB-lite"/>
    </source>
</evidence>
<dbReference type="PANTHER" id="PTHR47396:SF1">
    <property type="entry name" value="ATP-DEPENDENT HELICASE IRC3-RELATED"/>
    <property type="match status" value="1"/>
</dbReference>
<feature type="domain" description="Helicase C-terminal" evidence="3">
    <location>
        <begin position="272"/>
        <end position="453"/>
    </location>
</feature>
<dbReference type="PANTHER" id="PTHR47396">
    <property type="entry name" value="TYPE I RESTRICTION ENZYME ECOKI R PROTEIN"/>
    <property type="match status" value="1"/>
</dbReference>
<accession>A0ABY9UMZ2</accession>
<evidence type="ECO:0000313" key="5">
    <source>
        <dbReference type="Proteomes" id="UP001249394"/>
    </source>
</evidence>
<dbReference type="InterPro" id="IPR006935">
    <property type="entry name" value="Helicase/UvrB_N"/>
</dbReference>
<sequence>MAEARVKQLRVHQREAYDAAVRALSRMPRATIISATGTGKTITAIRIAEHFAGQGNILVVVPSLNLVDQTAWHWHADSRIARMLAVCTLKDATVSHSGDRLTATTDPARIVRTLAASSGPAVVFTTYQSLPAIVRAHRHYRLPPWEIVIIDEAHRSSGSSTKQWALIHHDHEIPAARRLYMTATPRVWTPADPNKRRRRAPQRDESPEPLASMDDPSIYGPVVYNLGLADAIDRGILANYRIVAPVITDDDLRDILNTDDITRHPNGLRLAALQVCLLHAMRTHSIRRVISFHSRIAYARQFSETLPRTVEAAASTTRIRRLWTRALYNEQPQRLRAQFLAEFEGIPLLRRRSGPADQVDGAVLSNVRILGEGIDVPDADAVLFADPKRSASDIIQALGRALRQPPGAGKIAVLIIPVYIGPRQSTEKAMLSSEYAILWEVLNGLRTHDSRYWRRLGGGHTDFKRTIPSPPPPERAGEVASITRLRTHLVDTGLWDIGWEAAVRFFERRGHLDVPSEYTDRTGYPLGRWLGQQRSLYAHGSLDAQRALALTSLNISWSHPENSFEAHLEQAISFAARHGTLTVTHAPTRREQPLLRWLARQRQLVADESLHSDRIDALNAVDPWWNPPWGVAWQHDYTHLTLTPHTDPVTPTPASGHEAGTWLDHQLTQLHTLHPQQMRLLSQLAAQQPHLHPHAMLLLPDPAPRARAFSRGLTAARQYQRREGHLNVPLAHREDVQGDEVLLGQWLRKCRSNTAQMTAPQITALTALGINLDPVFQPAPTSVDHTEDTMDDDAWWPGQDLSWTRPPPLALR</sequence>
<gene>
    <name evidence="4" type="ORF">RI060_42420</name>
</gene>
<reference evidence="4 5" key="1">
    <citation type="submission" date="2023-09" db="EMBL/GenBank/DDBJ databases">
        <title>The genome sequence of Streptomyces anthocyanicus.</title>
        <authorList>
            <person name="Mo P."/>
        </authorList>
    </citation>
    <scope>NUCLEOTIDE SEQUENCE [LARGE SCALE GENOMIC DNA]</scope>
    <source>
        <strain evidence="4 5">JCM 4387</strain>
    </source>
</reference>
<dbReference type="Gene3D" id="3.40.50.300">
    <property type="entry name" value="P-loop containing nucleotide triphosphate hydrolases"/>
    <property type="match status" value="2"/>
</dbReference>
<protein>
    <submittedName>
        <fullName evidence="4">Helicase associated domain protein</fullName>
    </submittedName>
</protein>
<dbReference type="InterPro" id="IPR027417">
    <property type="entry name" value="P-loop_NTPase"/>
</dbReference>
<evidence type="ECO:0000313" key="4">
    <source>
        <dbReference type="EMBL" id="WND23576.1"/>
    </source>
</evidence>
<dbReference type="Pfam" id="PF03457">
    <property type="entry name" value="HA"/>
    <property type="match status" value="3"/>
</dbReference>
<feature type="region of interest" description="Disordered" evidence="1">
    <location>
        <begin position="187"/>
        <end position="214"/>
    </location>
</feature>